<dbReference type="SUPFAM" id="SSF56112">
    <property type="entry name" value="Protein kinase-like (PK-like)"/>
    <property type="match status" value="1"/>
</dbReference>
<evidence type="ECO:0000313" key="21">
    <source>
        <dbReference type="EMBL" id="ABR18304.1"/>
    </source>
</evidence>
<keyword evidence="14" id="KW-0675">Receptor</keyword>
<reference evidence="21" key="1">
    <citation type="submission" date="2007-06" db="EMBL/GenBank/DDBJ databases">
        <title>Full length cDNA sequences from Sitka Spruce (Picea sitchensis).</title>
        <authorList>
            <person name="Ralph S.G."/>
            <person name="Chun H.E."/>
            <person name="Liao N."/>
            <person name="Ali J."/>
            <person name="Reid K."/>
            <person name="Kolosova N."/>
            <person name="Cooper N."/>
            <person name="Cullis C."/>
            <person name="Jancsik S."/>
            <person name="Moore R."/>
            <person name="Mayo M."/>
            <person name="Wagner S."/>
            <person name="Holt R.A."/>
            <person name="Jones S.J.M."/>
            <person name="Marra M.A."/>
            <person name="Ritland C.E."/>
            <person name="Ritland K."/>
            <person name="Bohlmann J."/>
        </authorList>
    </citation>
    <scope>NUCLEOTIDE SEQUENCE</scope>
    <source>
        <tissue evidence="21">Bark</tissue>
    </source>
</reference>
<dbReference type="InterPro" id="IPR000719">
    <property type="entry name" value="Prot_kinase_dom"/>
</dbReference>
<dbReference type="FunFam" id="3.30.200.20:FF:000454">
    <property type="entry name" value="Leucine-rich repeat receptor-like tyrosine-protein kinase PXC3"/>
    <property type="match status" value="1"/>
</dbReference>
<dbReference type="GO" id="GO:0005524">
    <property type="term" value="F:ATP binding"/>
    <property type="evidence" value="ECO:0007669"/>
    <property type="project" value="UniProtKB-KW"/>
</dbReference>
<dbReference type="Gene3D" id="3.80.10.10">
    <property type="entry name" value="Ribonuclease Inhibitor"/>
    <property type="match status" value="2"/>
</dbReference>
<evidence type="ECO:0000256" key="6">
    <source>
        <dbReference type="ARBA" id="ARBA00022692"/>
    </source>
</evidence>
<feature type="domain" description="Protein kinase" evidence="20">
    <location>
        <begin position="623"/>
        <end position="904"/>
    </location>
</feature>
<evidence type="ECO:0000256" key="2">
    <source>
        <dbReference type="ARBA" id="ARBA00012513"/>
    </source>
</evidence>
<dbReference type="InterPro" id="IPR032675">
    <property type="entry name" value="LRR_dom_sf"/>
</dbReference>
<dbReference type="FunFam" id="3.80.10.10:FF:000095">
    <property type="entry name" value="LRR receptor-like serine/threonine-protein kinase GSO1"/>
    <property type="match status" value="2"/>
</dbReference>
<dbReference type="Pfam" id="PF13855">
    <property type="entry name" value="LRR_8"/>
    <property type="match status" value="1"/>
</dbReference>
<sequence>MDHRSSICWCMVLSLVFAAVDNAVSQSDQRTMEILRDQLQGSKWNATDQDFCKWYGVYCNSNRMVERLELSHLGLTGNFSVLIALKALTWLDLSLNSFSGRIPSFLGQMQVLQCLDLSANHFSGTIPSEIGNMRSLFYLNLSSNALTGRIPPELSSIKGLKILNLNTNGLNGGIPEEFHRLESLQELQLSVNHLTGPIPQWISNLTSLEIFTAYENSFNGAIPQNLGLNSNLEVLNLHSNKLVGSIPESIFASGQLQVLILTMNSLDGSLPRSVGKCRGLSNLRIGSNKLTGSIPPEIGNVSSLTYFEANENSISGNLVPEFAHCSNLTLLSLASNGLTGSIPSELGSLPNLQELIVSGNSLSGDIPKALSKCKNLSKLDLSCNRFNGTIPEGLCNIPHLQYMLLNENSLRGEIPSDIGNCKRLLELQLGSNYLSGRIPGEIGGMSNLQIALNLSFNHLEGPIPTALGRLDKLVSLDVSDNKLSGAIPVNLKGMESLIDVNFSNNLFSGIVPTFRPFQNSPGSSFKGNRDLCGEPLNTCGNISLTGHQTRHKSSFGKVLGVVLGSGILVFLMVTIVVVLYVIKEKQQLAAAALDPPPTIVTGNVFVESLKQAINFESAVEATLKESNKLSSGTFSTIYKVIMPSGLVFAVRKLKSIDRTVSLHQNKMIRELEKLAKLSHENVMRPVGFVIYDDVALLLHYHLPNGTLAQLLHREGGTSEFEPDWPRRLSIALGVAEGLAFLHHCHTPIIHLDIASANIFLDANFNPLIGEVEISKLLDPSKGTTSITAVAGSFGYIPPEYAYTMQVTAAGNVYSFGVILLETLTSRLPVEEAFGEGMDLVKWVHNASSRKETPEQILDAKLSTVSFAWRQQMLAALKVALLCTDNTPAKRPKMKKVVEMLQEVNQGA</sequence>
<dbReference type="Pfam" id="PF00069">
    <property type="entry name" value="Pkinase"/>
    <property type="match status" value="1"/>
</dbReference>
<evidence type="ECO:0000256" key="11">
    <source>
        <dbReference type="ARBA" id="ARBA00022840"/>
    </source>
</evidence>
<evidence type="ECO:0000256" key="18">
    <source>
        <dbReference type="SAM" id="Phobius"/>
    </source>
</evidence>
<keyword evidence="4" id="KW-0433">Leucine-rich repeat</keyword>
<dbReference type="FunFam" id="1.10.510.10:FF:000388">
    <property type="entry name" value="Leucine-rich repeat receptor-like tyrosine-protein kinase PXC3"/>
    <property type="match status" value="1"/>
</dbReference>
<organism evidence="21">
    <name type="scientific">Picea sitchensis</name>
    <name type="common">Sitka spruce</name>
    <name type="synonym">Pinus sitchensis</name>
    <dbReference type="NCBI Taxonomy" id="3332"/>
    <lineage>
        <taxon>Eukaryota</taxon>
        <taxon>Viridiplantae</taxon>
        <taxon>Streptophyta</taxon>
        <taxon>Embryophyta</taxon>
        <taxon>Tracheophyta</taxon>
        <taxon>Spermatophyta</taxon>
        <taxon>Pinopsida</taxon>
        <taxon>Pinidae</taxon>
        <taxon>Conifers I</taxon>
        <taxon>Pinales</taxon>
        <taxon>Pinaceae</taxon>
        <taxon>Picea</taxon>
    </lineage>
</organism>
<dbReference type="Pfam" id="PF00560">
    <property type="entry name" value="LRR_1"/>
    <property type="match status" value="2"/>
</dbReference>
<keyword evidence="6 18" id="KW-0812">Transmembrane</keyword>
<comment type="subcellular location">
    <subcellularLocation>
        <location evidence="1">Membrane</location>
        <topology evidence="1">Single-pass type I membrane protein</topology>
    </subcellularLocation>
</comment>
<evidence type="ECO:0000256" key="3">
    <source>
        <dbReference type="ARBA" id="ARBA00022527"/>
    </source>
</evidence>
<feature type="transmembrane region" description="Helical" evidence="18">
    <location>
        <begin position="558"/>
        <end position="582"/>
    </location>
</feature>
<dbReference type="SUPFAM" id="SSF52058">
    <property type="entry name" value="L domain-like"/>
    <property type="match status" value="2"/>
</dbReference>
<evidence type="ECO:0000256" key="1">
    <source>
        <dbReference type="ARBA" id="ARBA00004479"/>
    </source>
</evidence>
<keyword evidence="10" id="KW-0418">Kinase</keyword>
<dbReference type="AlphaFoldDB" id="B8LRM4"/>
<comment type="catalytic activity">
    <reaction evidence="17">
        <text>L-seryl-[protein] + ATP = O-phospho-L-seryl-[protein] + ADP + H(+)</text>
        <dbReference type="Rhea" id="RHEA:17989"/>
        <dbReference type="Rhea" id="RHEA-COMP:9863"/>
        <dbReference type="Rhea" id="RHEA-COMP:11604"/>
        <dbReference type="ChEBI" id="CHEBI:15378"/>
        <dbReference type="ChEBI" id="CHEBI:29999"/>
        <dbReference type="ChEBI" id="CHEBI:30616"/>
        <dbReference type="ChEBI" id="CHEBI:83421"/>
        <dbReference type="ChEBI" id="CHEBI:456216"/>
        <dbReference type="EC" id="2.7.11.1"/>
    </reaction>
</comment>
<dbReference type="EMBL" id="EF678558">
    <property type="protein sequence ID" value="ABR18304.1"/>
    <property type="molecule type" value="mRNA"/>
</dbReference>
<dbReference type="Gene3D" id="1.10.510.10">
    <property type="entry name" value="Transferase(Phosphotransferase) domain 1"/>
    <property type="match status" value="1"/>
</dbReference>
<keyword evidence="13 18" id="KW-0472">Membrane</keyword>
<keyword evidence="15" id="KW-0325">Glycoprotein</keyword>
<keyword evidence="9" id="KW-0547">Nucleotide-binding</keyword>
<evidence type="ECO:0000259" key="20">
    <source>
        <dbReference type="PROSITE" id="PS50011"/>
    </source>
</evidence>
<evidence type="ECO:0000256" key="5">
    <source>
        <dbReference type="ARBA" id="ARBA00022679"/>
    </source>
</evidence>
<dbReference type="Pfam" id="PF23598">
    <property type="entry name" value="LRR_14"/>
    <property type="match status" value="1"/>
</dbReference>
<dbReference type="PANTHER" id="PTHR48053:SF105">
    <property type="entry name" value="RECEPTOR-LIKE PROTEIN KINASE"/>
    <property type="match status" value="1"/>
</dbReference>
<evidence type="ECO:0000256" key="12">
    <source>
        <dbReference type="ARBA" id="ARBA00022989"/>
    </source>
</evidence>
<dbReference type="PROSITE" id="PS50011">
    <property type="entry name" value="PROTEIN_KINASE_DOM"/>
    <property type="match status" value="1"/>
</dbReference>
<dbReference type="InterPro" id="IPR055414">
    <property type="entry name" value="LRR_R13L4/SHOC2-like"/>
</dbReference>
<evidence type="ECO:0000256" key="16">
    <source>
        <dbReference type="ARBA" id="ARBA00047899"/>
    </source>
</evidence>
<evidence type="ECO:0000256" key="10">
    <source>
        <dbReference type="ARBA" id="ARBA00022777"/>
    </source>
</evidence>
<evidence type="ECO:0000256" key="15">
    <source>
        <dbReference type="ARBA" id="ARBA00023180"/>
    </source>
</evidence>
<evidence type="ECO:0000256" key="8">
    <source>
        <dbReference type="ARBA" id="ARBA00022737"/>
    </source>
</evidence>
<dbReference type="SMART" id="SM00369">
    <property type="entry name" value="LRR_TYP"/>
    <property type="match status" value="7"/>
</dbReference>
<evidence type="ECO:0000256" key="19">
    <source>
        <dbReference type="SAM" id="SignalP"/>
    </source>
</evidence>
<keyword evidence="8" id="KW-0677">Repeat</keyword>
<evidence type="ECO:0000256" key="9">
    <source>
        <dbReference type="ARBA" id="ARBA00022741"/>
    </source>
</evidence>
<keyword evidence="11" id="KW-0067">ATP-binding</keyword>
<dbReference type="CDD" id="cd14066">
    <property type="entry name" value="STKc_IRAK"/>
    <property type="match status" value="1"/>
</dbReference>
<dbReference type="InterPro" id="IPR003591">
    <property type="entry name" value="Leu-rich_rpt_typical-subtyp"/>
</dbReference>
<dbReference type="InterPro" id="IPR051716">
    <property type="entry name" value="Plant_RL_S/T_kinase"/>
</dbReference>
<evidence type="ECO:0000256" key="13">
    <source>
        <dbReference type="ARBA" id="ARBA00023136"/>
    </source>
</evidence>
<comment type="catalytic activity">
    <reaction evidence="16">
        <text>L-threonyl-[protein] + ATP = O-phospho-L-threonyl-[protein] + ADP + H(+)</text>
        <dbReference type="Rhea" id="RHEA:46608"/>
        <dbReference type="Rhea" id="RHEA-COMP:11060"/>
        <dbReference type="Rhea" id="RHEA-COMP:11605"/>
        <dbReference type="ChEBI" id="CHEBI:15378"/>
        <dbReference type="ChEBI" id="CHEBI:30013"/>
        <dbReference type="ChEBI" id="CHEBI:30616"/>
        <dbReference type="ChEBI" id="CHEBI:61977"/>
        <dbReference type="ChEBI" id="CHEBI:456216"/>
        <dbReference type="EC" id="2.7.11.1"/>
    </reaction>
</comment>
<feature type="signal peptide" evidence="19">
    <location>
        <begin position="1"/>
        <end position="25"/>
    </location>
</feature>
<keyword evidence="3" id="KW-0723">Serine/threonine-protein kinase</keyword>
<dbReference type="PANTHER" id="PTHR48053">
    <property type="entry name" value="LEUCINE RICH REPEAT FAMILY PROTEIN, EXPRESSED"/>
    <property type="match status" value="1"/>
</dbReference>
<proteinExistence type="evidence at transcript level"/>
<name>B8LRM4_PICSI</name>
<accession>B8LRM4</accession>
<evidence type="ECO:0000256" key="7">
    <source>
        <dbReference type="ARBA" id="ARBA00022729"/>
    </source>
</evidence>
<feature type="chain" id="PRO_5002874432" description="non-specific serine/threonine protein kinase" evidence="19">
    <location>
        <begin position="26"/>
        <end position="907"/>
    </location>
</feature>
<keyword evidence="12 18" id="KW-1133">Transmembrane helix</keyword>
<dbReference type="InterPro" id="IPR001611">
    <property type="entry name" value="Leu-rich_rpt"/>
</dbReference>
<dbReference type="EC" id="2.7.11.1" evidence="2"/>
<dbReference type="GO" id="GO:0016020">
    <property type="term" value="C:membrane"/>
    <property type="evidence" value="ECO:0007669"/>
    <property type="project" value="UniProtKB-SubCell"/>
</dbReference>
<evidence type="ECO:0000256" key="17">
    <source>
        <dbReference type="ARBA" id="ARBA00048679"/>
    </source>
</evidence>
<dbReference type="Gene3D" id="3.30.200.20">
    <property type="entry name" value="Phosphorylase Kinase, domain 1"/>
    <property type="match status" value="1"/>
</dbReference>
<evidence type="ECO:0000256" key="4">
    <source>
        <dbReference type="ARBA" id="ARBA00022614"/>
    </source>
</evidence>
<dbReference type="InterPro" id="IPR008266">
    <property type="entry name" value="Tyr_kinase_AS"/>
</dbReference>
<dbReference type="GO" id="GO:0004674">
    <property type="term" value="F:protein serine/threonine kinase activity"/>
    <property type="evidence" value="ECO:0007669"/>
    <property type="project" value="UniProtKB-KW"/>
</dbReference>
<evidence type="ECO:0000256" key="14">
    <source>
        <dbReference type="ARBA" id="ARBA00023170"/>
    </source>
</evidence>
<keyword evidence="7 19" id="KW-0732">Signal</keyword>
<dbReference type="PROSITE" id="PS00109">
    <property type="entry name" value="PROTEIN_KINASE_TYR"/>
    <property type="match status" value="1"/>
</dbReference>
<protein>
    <recommendedName>
        <fullName evidence="2">non-specific serine/threonine protein kinase</fullName>
        <ecNumber evidence="2">2.7.11.1</ecNumber>
    </recommendedName>
</protein>
<keyword evidence="5" id="KW-0808">Transferase</keyword>
<dbReference type="InterPro" id="IPR011009">
    <property type="entry name" value="Kinase-like_dom_sf"/>
</dbReference>